<feature type="compositionally biased region" description="Low complexity" evidence="1">
    <location>
        <begin position="74"/>
        <end position="91"/>
    </location>
</feature>
<dbReference type="AlphaFoldDB" id="A0A8S2AGW0"/>
<feature type="region of interest" description="Disordered" evidence="1">
    <location>
        <begin position="217"/>
        <end position="251"/>
    </location>
</feature>
<evidence type="ECO:0000313" key="4">
    <source>
        <dbReference type="EMBL" id="CAE6079004.1"/>
    </source>
</evidence>
<dbReference type="InterPro" id="IPR055126">
    <property type="entry name" value="EDR4-like_N"/>
</dbReference>
<feature type="compositionally biased region" description="Polar residues" evidence="1">
    <location>
        <begin position="149"/>
        <end position="170"/>
    </location>
</feature>
<evidence type="ECO:0000256" key="1">
    <source>
        <dbReference type="SAM" id="MobiDB-lite"/>
    </source>
</evidence>
<feature type="region of interest" description="Disordered" evidence="1">
    <location>
        <begin position="45"/>
        <end position="170"/>
    </location>
</feature>
<feature type="region of interest" description="Disordered" evidence="1">
    <location>
        <begin position="563"/>
        <end position="596"/>
    </location>
</feature>
<feature type="compositionally biased region" description="Basic and acidic residues" evidence="1">
    <location>
        <begin position="45"/>
        <end position="59"/>
    </location>
</feature>
<dbReference type="Pfam" id="PF22910">
    <property type="entry name" value="EDR4-like_1st"/>
    <property type="match status" value="1"/>
</dbReference>
<accession>A0A8S2AGW0</accession>
<feature type="domain" description="Enhanced disease resistance 4-like N-terminal" evidence="3">
    <location>
        <begin position="6"/>
        <end position="39"/>
    </location>
</feature>
<feature type="domain" description="Probable zinc-ribbon" evidence="2">
    <location>
        <begin position="425"/>
        <end position="469"/>
    </location>
</feature>
<sequence length="913" mass="101672">MADSTKVRLVRCPKCENLLSEPEDSPFFQCGGCFTVLRAKIKEREADSVSVKSVEDKAKPISANSTSSPEKAIVDSSETSSDSDVPSNSVSLRHHQNVVPVDVESDPCSKEQGNRSIIGDKDDLKSQSGRQDSGLDRFRKRTTKRCDSESVNNRLSTSRHPCDEGTSSSANYFPDSLHEFQKHLKDQSNEAIEQDRAGLLRQLEKIKEQLVQSCNVATDKSKEQVPSSSSASGLNKAPPMRFHSTGNHAVGGPSYYHQHPEPQFPYNNNNEVPMHHSLMHPSYGDPHRFPIHGRGPHPLQPSHPYFSGQYVGNNNNGHDLFDAYPQQNGHFHHSSCSCYQCYDSKYWRGSAPVIPDAPYNAGFYPHESVMGFAPPHNPRTYGSRGLQPHGRWPSNFSDAQMDSLSRIRPPKVVLSGGSRHIRPLAGGAPFITCQNCFELLQLPKKPEAGTKKQQKVRCGACSCLIDLSVVNNKFVLSTNTASTRQGEARVAADYTSDDYDLLGYVFHSLDDEPRDLPGLISDKSRDMQHVHSHSASLSEDELSSDSLTAKSLAQAQDSPLHDNFVDYSSINHDRSGAGSRSSRSEHDKVTLSKTTAMRQNSMKEVSLASEMEVNFNDYSHRNSGVSKDQQQRAKKSGFASIVKKSFKDLTKSIQNDEGNKSNVSINGHPLTERLLRKAEKQAGVIQPGNYWYDYRAGFWRVMGGPGLGILPKSLTTQCHRTAQVETGVFVNGRELHRKDLDLLAGRELPPDRDRSYIVDITGRVIDVDTGEKLDCLGKLAPTIEKLKRGFGMRVPKRTTLLFVEKKFLLLTNKLKKVDSVEMIKEVSTTLENLSLKTMSFGELEEEKGKDGALMKELSNLMMESYDKLEKEEFVNAKRVLMIKTLTSNLISNKIEVVKVIPSVFGDFGFKTLY</sequence>
<dbReference type="Pfam" id="PF11331">
    <property type="entry name" value="Zn_ribbon_12"/>
    <property type="match status" value="1"/>
</dbReference>
<feature type="compositionally biased region" description="Basic and acidic residues" evidence="1">
    <location>
        <begin position="107"/>
        <end position="125"/>
    </location>
</feature>
<dbReference type="Proteomes" id="UP000682877">
    <property type="component" value="Chromosome 5"/>
</dbReference>
<evidence type="ECO:0000313" key="5">
    <source>
        <dbReference type="Proteomes" id="UP000682877"/>
    </source>
</evidence>
<protein>
    <recommendedName>
        <fullName evidence="6">Zinc-ribbon domain-containing protein</fullName>
    </recommendedName>
</protein>
<evidence type="ECO:0000259" key="3">
    <source>
        <dbReference type="Pfam" id="PF22910"/>
    </source>
</evidence>
<evidence type="ECO:0000259" key="2">
    <source>
        <dbReference type="Pfam" id="PF11331"/>
    </source>
</evidence>
<evidence type="ECO:0008006" key="6">
    <source>
        <dbReference type="Google" id="ProtNLM"/>
    </source>
</evidence>
<gene>
    <name evidence="4" type="ORF">AARE701A_LOCUS13971</name>
</gene>
<feature type="compositionally biased region" description="Polar residues" evidence="1">
    <location>
        <begin position="217"/>
        <end position="233"/>
    </location>
</feature>
<dbReference type="InterPro" id="IPR040244">
    <property type="entry name" value="EDR4-like"/>
</dbReference>
<dbReference type="PANTHER" id="PTHR31105:SF58">
    <property type="entry name" value="G-LIKE PROTEIN, PUTATIVE (DUF3133)-RELATED"/>
    <property type="match status" value="1"/>
</dbReference>
<dbReference type="InterPro" id="IPR021480">
    <property type="entry name" value="Zinc_ribbon_12"/>
</dbReference>
<keyword evidence="5" id="KW-1185">Reference proteome</keyword>
<organism evidence="4 5">
    <name type="scientific">Arabidopsis arenosa</name>
    <name type="common">Sand rock-cress</name>
    <name type="synonym">Cardaminopsis arenosa</name>
    <dbReference type="NCBI Taxonomy" id="38785"/>
    <lineage>
        <taxon>Eukaryota</taxon>
        <taxon>Viridiplantae</taxon>
        <taxon>Streptophyta</taxon>
        <taxon>Embryophyta</taxon>
        <taxon>Tracheophyta</taxon>
        <taxon>Spermatophyta</taxon>
        <taxon>Magnoliopsida</taxon>
        <taxon>eudicotyledons</taxon>
        <taxon>Gunneridae</taxon>
        <taxon>Pentapetalae</taxon>
        <taxon>rosids</taxon>
        <taxon>malvids</taxon>
        <taxon>Brassicales</taxon>
        <taxon>Brassicaceae</taxon>
        <taxon>Camelineae</taxon>
        <taxon>Arabidopsis</taxon>
    </lineage>
</organism>
<dbReference type="EMBL" id="LR999455">
    <property type="protein sequence ID" value="CAE6079004.1"/>
    <property type="molecule type" value="Genomic_DNA"/>
</dbReference>
<dbReference type="GO" id="GO:1900150">
    <property type="term" value="P:regulation of defense response to fungus"/>
    <property type="evidence" value="ECO:0007669"/>
    <property type="project" value="InterPro"/>
</dbReference>
<dbReference type="PANTHER" id="PTHR31105">
    <property type="entry name" value="EXTRA-LARGE G-PROTEIN-LIKE"/>
    <property type="match status" value="1"/>
</dbReference>
<proteinExistence type="predicted"/>
<reference evidence="4" key="1">
    <citation type="submission" date="2021-01" db="EMBL/GenBank/DDBJ databases">
        <authorList>
            <person name="Bezrukov I."/>
        </authorList>
    </citation>
    <scope>NUCLEOTIDE SEQUENCE</scope>
</reference>
<name>A0A8S2AGW0_ARAAE</name>